<name>A0A923LBM1_9FIRM</name>
<reference evidence="1" key="1">
    <citation type="submission" date="2020-08" db="EMBL/GenBank/DDBJ databases">
        <title>Genome public.</title>
        <authorList>
            <person name="Liu C."/>
            <person name="Sun Q."/>
        </authorList>
    </citation>
    <scope>NUCLEOTIDE SEQUENCE</scope>
    <source>
        <strain evidence="1">NSJ-68</strain>
    </source>
</reference>
<dbReference type="Proteomes" id="UP000649345">
    <property type="component" value="Unassembled WGS sequence"/>
</dbReference>
<comment type="caution">
    <text evidence="1">The sequence shown here is derived from an EMBL/GenBank/DDBJ whole genome shotgun (WGS) entry which is preliminary data.</text>
</comment>
<dbReference type="AlphaFoldDB" id="A0A923LBM1"/>
<gene>
    <name evidence="1" type="ORF">H8S44_05950</name>
</gene>
<dbReference type="RefSeq" id="WP_186871684.1">
    <property type="nucleotide sequence ID" value="NZ_JACOOR010000003.1"/>
</dbReference>
<dbReference type="EMBL" id="JACOOR010000003">
    <property type="protein sequence ID" value="MBC5659308.1"/>
    <property type="molecule type" value="Genomic_DNA"/>
</dbReference>
<protein>
    <submittedName>
        <fullName evidence="1">Uncharacterized protein</fullName>
    </submittedName>
</protein>
<sequence>MENIKIFKMDDYSWYAAHNLMEFLNWYNKHIDSIQTPDDLSELEIIEPEDGTMWSNKNITQEDVETLGDADEICRGGIGDLKRHDGDIFKMQTFADVLGDEDIKEPYEIASTE</sequence>
<keyword evidence="2" id="KW-1185">Reference proteome</keyword>
<organism evidence="1 2">
    <name type="scientific">Anaerosacchariphilus hominis</name>
    <dbReference type="NCBI Taxonomy" id="2763017"/>
    <lineage>
        <taxon>Bacteria</taxon>
        <taxon>Bacillati</taxon>
        <taxon>Bacillota</taxon>
        <taxon>Clostridia</taxon>
        <taxon>Lachnospirales</taxon>
        <taxon>Lachnospiraceae</taxon>
        <taxon>Anaerosacchariphilus</taxon>
    </lineage>
</organism>
<proteinExistence type="predicted"/>
<evidence type="ECO:0000313" key="2">
    <source>
        <dbReference type="Proteomes" id="UP000649345"/>
    </source>
</evidence>
<evidence type="ECO:0000313" key="1">
    <source>
        <dbReference type="EMBL" id="MBC5659308.1"/>
    </source>
</evidence>
<accession>A0A923LBM1</accession>